<keyword evidence="9" id="KW-1185">Reference proteome</keyword>
<evidence type="ECO:0000256" key="3">
    <source>
        <dbReference type="ARBA" id="ARBA00022692"/>
    </source>
</evidence>
<reference evidence="8" key="1">
    <citation type="submission" date="2020-11" db="EMBL/GenBank/DDBJ databases">
        <authorList>
            <person name="Tran Van P."/>
        </authorList>
    </citation>
    <scope>NUCLEOTIDE SEQUENCE</scope>
</reference>
<sequence length="231" mass="25439">MHLIEEAMVDVEVGNSWGYVHVPANFSVALMDRFLYAAEASNETIDMSTIDVRLDMTNQQVAFIVSREILKAFHSFFKALVVDYGYSSELASIPVKFGPPIHGVQEPLFTEYVAPGIMVMIIFYMALGLTAMAFVLERKQGLLQRSYVAGVTNVEVMVAYLATQILVMTVQITFTLVFLLAVFHVPNRGSIELVILVAFLQGLCGMAFVTGSLGAEFPTNAPPNPIHHRGC</sequence>
<evidence type="ECO:0000313" key="9">
    <source>
        <dbReference type="Proteomes" id="UP000677054"/>
    </source>
</evidence>
<dbReference type="AlphaFoldDB" id="A0A7R9A9A9"/>
<dbReference type="OrthoDB" id="10255969at2759"/>
<feature type="domain" description="ABC-2 type transporter transmembrane" evidence="7">
    <location>
        <begin position="5"/>
        <end position="209"/>
    </location>
</feature>
<comment type="subcellular location">
    <subcellularLocation>
        <location evidence="1">Cell membrane</location>
        <topology evidence="1">Multi-pass membrane protein</topology>
    </subcellularLocation>
</comment>
<organism evidence="8">
    <name type="scientific">Darwinula stevensoni</name>
    <dbReference type="NCBI Taxonomy" id="69355"/>
    <lineage>
        <taxon>Eukaryota</taxon>
        <taxon>Metazoa</taxon>
        <taxon>Ecdysozoa</taxon>
        <taxon>Arthropoda</taxon>
        <taxon>Crustacea</taxon>
        <taxon>Oligostraca</taxon>
        <taxon>Ostracoda</taxon>
        <taxon>Podocopa</taxon>
        <taxon>Podocopida</taxon>
        <taxon>Darwinulocopina</taxon>
        <taxon>Darwinuloidea</taxon>
        <taxon>Darwinulidae</taxon>
        <taxon>Darwinula</taxon>
    </lineage>
</organism>
<dbReference type="EMBL" id="CAJPEV010002533">
    <property type="protein sequence ID" value="CAG0897222.1"/>
    <property type="molecule type" value="Genomic_DNA"/>
</dbReference>
<dbReference type="PANTHER" id="PTHR30294:SF38">
    <property type="entry name" value="TRANSPORT PERMEASE PROTEIN"/>
    <property type="match status" value="1"/>
</dbReference>
<evidence type="ECO:0000313" key="8">
    <source>
        <dbReference type="EMBL" id="CAD7249873.1"/>
    </source>
</evidence>
<keyword evidence="4 6" id="KW-1133">Transmembrane helix</keyword>
<feature type="transmembrane region" description="Helical" evidence="6">
    <location>
        <begin position="156"/>
        <end position="181"/>
    </location>
</feature>
<keyword evidence="3 6" id="KW-0812">Transmembrane</keyword>
<feature type="transmembrane region" description="Helical" evidence="6">
    <location>
        <begin position="193"/>
        <end position="215"/>
    </location>
</feature>
<evidence type="ECO:0000256" key="1">
    <source>
        <dbReference type="ARBA" id="ARBA00004651"/>
    </source>
</evidence>
<gene>
    <name evidence="8" type="ORF">DSTB1V02_LOCUS9659</name>
</gene>
<evidence type="ECO:0000256" key="6">
    <source>
        <dbReference type="SAM" id="Phobius"/>
    </source>
</evidence>
<feature type="transmembrane region" description="Helical" evidence="6">
    <location>
        <begin position="112"/>
        <end position="136"/>
    </location>
</feature>
<evidence type="ECO:0000256" key="4">
    <source>
        <dbReference type="ARBA" id="ARBA00022989"/>
    </source>
</evidence>
<dbReference type="GO" id="GO:0005886">
    <property type="term" value="C:plasma membrane"/>
    <property type="evidence" value="ECO:0007669"/>
    <property type="project" value="UniProtKB-SubCell"/>
</dbReference>
<proteinExistence type="predicted"/>
<dbReference type="PANTHER" id="PTHR30294">
    <property type="entry name" value="MEMBRANE COMPONENT OF ABC TRANSPORTER YHHJ-RELATED"/>
    <property type="match status" value="1"/>
</dbReference>
<dbReference type="InterPro" id="IPR051449">
    <property type="entry name" value="ABC-2_transporter_component"/>
</dbReference>
<keyword evidence="2" id="KW-1003">Cell membrane</keyword>
<dbReference type="EMBL" id="LR902050">
    <property type="protein sequence ID" value="CAD7249873.1"/>
    <property type="molecule type" value="Genomic_DNA"/>
</dbReference>
<protein>
    <recommendedName>
        <fullName evidence="7">ABC-2 type transporter transmembrane domain-containing protein</fullName>
    </recommendedName>
</protein>
<dbReference type="GO" id="GO:0140359">
    <property type="term" value="F:ABC-type transporter activity"/>
    <property type="evidence" value="ECO:0007669"/>
    <property type="project" value="InterPro"/>
</dbReference>
<name>A0A7R9A9A9_9CRUS</name>
<dbReference type="Pfam" id="PF12698">
    <property type="entry name" value="ABC2_membrane_3"/>
    <property type="match status" value="1"/>
</dbReference>
<evidence type="ECO:0000256" key="2">
    <source>
        <dbReference type="ARBA" id="ARBA00022475"/>
    </source>
</evidence>
<keyword evidence="5 6" id="KW-0472">Membrane</keyword>
<dbReference type="InterPro" id="IPR013525">
    <property type="entry name" value="ABC2_TM"/>
</dbReference>
<evidence type="ECO:0000259" key="7">
    <source>
        <dbReference type="Pfam" id="PF12698"/>
    </source>
</evidence>
<accession>A0A7R9A9A9</accession>
<evidence type="ECO:0000256" key="5">
    <source>
        <dbReference type="ARBA" id="ARBA00023136"/>
    </source>
</evidence>
<dbReference type="Proteomes" id="UP000677054">
    <property type="component" value="Unassembled WGS sequence"/>
</dbReference>